<keyword evidence="2" id="KW-0812">Transmembrane</keyword>
<evidence type="ECO:0000313" key="3">
    <source>
        <dbReference type="EMBL" id="RXN16510.1"/>
    </source>
</evidence>
<feature type="region of interest" description="Disordered" evidence="1">
    <location>
        <begin position="134"/>
        <end position="154"/>
    </location>
</feature>
<evidence type="ECO:0000256" key="2">
    <source>
        <dbReference type="SAM" id="Phobius"/>
    </source>
</evidence>
<accession>A0A498M7N3</accession>
<dbReference type="AlphaFoldDB" id="A0A498M7N3"/>
<keyword evidence="2" id="KW-1133">Transmembrane helix</keyword>
<gene>
    <name evidence="3" type="ORF">ROHU_008328</name>
</gene>
<protein>
    <submittedName>
        <fullName evidence="3">Ac transposable element-derived 4</fullName>
    </submittedName>
</protein>
<keyword evidence="4" id="KW-1185">Reference proteome</keyword>
<proteinExistence type="predicted"/>
<keyword evidence="2" id="KW-0472">Membrane</keyword>
<dbReference type="Proteomes" id="UP000290572">
    <property type="component" value="Unassembled WGS sequence"/>
</dbReference>
<feature type="transmembrane region" description="Helical" evidence="2">
    <location>
        <begin position="6"/>
        <end position="31"/>
    </location>
</feature>
<evidence type="ECO:0000256" key="1">
    <source>
        <dbReference type="SAM" id="MobiDB-lite"/>
    </source>
</evidence>
<comment type="caution">
    <text evidence="3">The sequence shown here is derived from an EMBL/GenBank/DDBJ whole genome shotgun (WGS) entry which is preliminary data.</text>
</comment>
<organism evidence="3 4">
    <name type="scientific">Labeo rohita</name>
    <name type="common">Indian major carp</name>
    <name type="synonym">Cyprinus rohita</name>
    <dbReference type="NCBI Taxonomy" id="84645"/>
    <lineage>
        <taxon>Eukaryota</taxon>
        <taxon>Metazoa</taxon>
        <taxon>Chordata</taxon>
        <taxon>Craniata</taxon>
        <taxon>Vertebrata</taxon>
        <taxon>Euteleostomi</taxon>
        <taxon>Actinopterygii</taxon>
        <taxon>Neopterygii</taxon>
        <taxon>Teleostei</taxon>
        <taxon>Ostariophysi</taxon>
        <taxon>Cypriniformes</taxon>
        <taxon>Cyprinidae</taxon>
        <taxon>Labeoninae</taxon>
        <taxon>Labeonini</taxon>
        <taxon>Labeo</taxon>
    </lineage>
</organism>
<reference evidence="3 4" key="1">
    <citation type="submission" date="2018-03" db="EMBL/GenBank/DDBJ databases">
        <title>Draft genome sequence of Rohu Carp (Labeo rohita).</title>
        <authorList>
            <person name="Das P."/>
            <person name="Kushwaha B."/>
            <person name="Joshi C.G."/>
            <person name="Kumar D."/>
            <person name="Nagpure N.S."/>
            <person name="Sahoo L."/>
            <person name="Das S.P."/>
            <person name="Bit A."/>
            <person name="Patnaik S."/>
            <person name="Meher P.K."/>
            <person name="Jayasankar P."/>
            <person name="Koringa P.G."/>
            <person name="Patel N.V."/>
            <person name="Hinsu A.T."/>
            <person name="Kumar R."/>
            <person name="Pandey M."/>
            <person name="Agarwal S."/>
            <person name="Srivastava S."/>
            <person name="Singh M."/>
            <person name="Iquebal M.A."/>
            <person name="Jaiswal S."/>
            <person name="Angadi U.B."/>
            <person name="Kumar N."/>
            <person name="Raza M."/>
            <person name="Shah T.M."/>
            <person name="Rai A."/>
            <person name="Jena J.K."/>
        </authorList>
    </citation>
    <scope>NUCLEOTIDE SEQUENCE [LARGE SCALE GENOMIC DNA]</scope>
    <source>
        <strain evidence="3">DASCIFA01</strain>
        <tissue evidence="3">Testis</tissue>
    </source>
</reference>
<feature type="compositionally biased region" description="Polar residues" evidence="1">
    <location>
        <begin position="140"/>
        <end position="153"/>
    </location>
</feature>
<sequence>MAAPSSSLLVTGVVVGLSVFLLIFISLVLLWRYKKNKASYSPVPERHHTLMLRAFLKTPYVISASGSDHIYDVLIEVNKRQKDDPESYSEVTYSEVTYSEVTAKKYLTNLSIKMVPWSNYVTYSEVITEVKKCKSKDQQRNVNQTSDPNQSGEFQMENFPLQSADCDHIYDAVTEVNKRDKDDPQSFSEIVYSEVTVQKKISVDKDDTIAESNEVTYSEVRTKKDAKTVIIPRLGDYWHKITRMDLVSGAQVQGLYSSCLAYLEKWMTPMEEFSSFMWMDLSEPPDWNEIEACIKYLREKGVPVDDAKCFDQVTNLKKFTESCNSDGDFEIF</sequence>
<name>A0A498M7N3_LABRO</name>
<evidence type="ECO:0000313" key="4">
    <source>
        <dbReference type="Proteomes" id="UP000290572"/>
    </source>
</evidence>
<dbReference type="EMBL" id="QBIY01012784">
    <property type="protein sequence ID" value="RXN16510.1"/>
    <property type="molecule type" value="Genomic_DNA"/>
</dbReference>